<sequence>MEVMWFIPSHGDGRYLGTEIGGREADYSYFKQIAQAVDMLGFTGVLIPTGRTCEDPWMLAASLIPVTERLKYLVAVRPGLMSPSVSARMAATLDRISNGRLLVNVVAGGNPEELKGDGIFLQHDERYEAADEFFTVWKSLLAGKAVDFNGEHIKVEGGKLLLPPVQEPYPPIYFGGSSTAGQAVAAKHSDVYLTWGETPEQVEKKIKEVSRLAELEGRKVRFGIRLHVIVRETENEAWAAADNLIKYLDDEKISAAQSAFAKMDSVGQQRMVELRGRGRDALEISPNLWAGIGLVRGGAGTALVGDPVQVSERMKEYAALGIDTFILSGYPHLEEAYRTAELLFPLLPLKNKPHKVNRPTGVIVANSFFPEKVSQSF</sequence>
<proteinExistence type="inferred from homology"/>
<comment type="similarity">
    <text evidence="1 7">Belongs to the SsuD family.</text>
</comment>
<reference evidence="9 10" key="1">
    <citation type="submission" date="2021-01" db="EMBL/GenBank/DDBJ databases">
        <title>Genomic Encyclopedia of Type Strains, Phase IV (KMG-IV): sequencing the most valuable type-strain genomes for metagenomic binning, comparative biology and taxonomic classification.</title>
        <authorList>
            <person name="Goeker M."/>
        </authorList>
    </citation>
    <scope>NUCLEOTIDE SEQUENCE [LARGE SCALE GENOMIC DNA]</scope>
    <source>
        <strain evidence="9 10">DSM 105482</strain>
    </source>
</reference>
<evidence type="ECO:0000256" key="5">
    <source>
        <dbReference type="ARBA" id="ARBA00023002"/>
    </source>
</evidence>
<dbReference type="InterPro" id="IPR011251">
    <property type="entry name" value="Luciferase-like_dom"/>
</dbReference>
<keyword evidence="10" id="KW-1185">Reference proteome</keyword>
<dbReference type="PANTHER" id="PTHR42847">
    <property type="entry name" value="ALKANESULFONATE MONOOXYGENASE"/>
    <property type="match status" value="1"/>
</dbReference>
<keyword evidence="3 7" id="KW-0285">Flavoprotein</keyword>
<feature type="domain" description="Luciferase-like" evidence="8">
    <location>
        <begin position="1"/>
        <end position="323"/>
    </location>
</feature>
<dbReference type="Pfam" id="PF00296">
    <property type="entry name" value="Bac_luciferase"/>
    <property type="match status" value="1"/>
</dbReference>
<dbReference type="EC" id="1.14.14.5" evidence="2 7"/>
<dbReference type="EMBL" id="JAFBFI010000003">
    <property type="protein sequence ID" value="MBM7691563.1"/>
    <property type="molecule type" value="Genomic_DNA"/>
</dbReference>
<keyword evidence="6 7" id="KW-0503">Monooxygenase</keyword>
<dbReference type="InterPro" id="IPR019911">
    <property type="entry name" value="Alkanesulphonate_mOase_FMN-dep"/>
</dbReference>
<organism evidence="9 10">
    <name type="scientific">Peribacillus deserti</name>
    <dbReference type="NCBI Taxonomy" id="673318"/>
    <lineage>
        <taxon>Bacteria</taxon>
        <taxon>Bacillati</taxon>
        <taxon>Bacillota</taxon>
        <taxon>Bacilli</taxon>
        <taxon>Bacillales</taxon>
        <taxon>Bacillaceae</taxon>
        <taxon>Peribacillus</taxon>
    </lineage>
</organism>
<dbReference type="Proteomes" id="UP000823486">
    <property type="component" value="Unassembled WGS sequence"/>
</dbReference>
<dbReference type="InterPro" id="IPR036661">
    <property type="entry name" value="Luciferase-like_sf"/>
</dbReference>
<comment type="function">
    <text evidence="7">Catalyzes the desulfonation of aliphatic sulfonates.</text>
</comment>
<keyword evidence="5 7" id="KW-0560">Oxidoreductase</keyword>
<evidence type="ECO:0000256" key="4">
    <source>
        <dbReference type="ARBA" id="ARBA00022643"/>
    </source>
</evidence>
<evidence type="ECO:0000256" key="1">
    <source>
        <dbReference type="ARBA" id="ARBA00007044"/>
    </source>
</evidence>
<evidence type="ECO:0000256" key="6">
    <source>
        <dbReference type="ARBA" id="ARBA00023033"/>
    </source>
</evidence>
<dbReference type="GO" id="GO:0008726">
    <property type="term" value="F:alkanesulfonate monooxygenase activity"/>
    <property type="evidence" value="ECO:0007669"/>
    <property type="project" value="UniProtKB-EC"/>
</dbReference>
<dbReference type="PANTHER" id="PTHR42847:SF4">
    <property type="entry name" value="ALKANESULFONATE MONOOXYGENASE-RELATED"/>
    <property type="match status" value="1"/>
</dbReference>
<gene>
    <name evidence="7" type="primary">ssuD</name>
    <name evidence="9" type="ORF">JOC77_000970</name>
</gene>
<evidence type="ECO:0000313" key="9">
    <source>
        <dbReference type="EMBL" id="MBM7691563.1"/>
    </source>
</evidence>
<dbReference type="HAMAP" id="MF_01229">
    <property type="entry name" value="Alkanesulf_monooxygen"/>
    <property type="match status" value="1"/>
</dbReference>
<dbReference type="NCBIfam" id="NF001939">
    <property type="entry name" value="PRK00719.1"/>
    <property type="match status" value="1"/>
</dbReference>
<evidence type="ECO:0000256" key="3">
    <source>
        <dbReference type="ARBA" id="ARBA00022630"/>
    </source>
</evidence>
<evidence type="ECO:0000259" key="8">
    <source>
        <dbReference type="Pfam" id="PF00296"/>
    </source>
</evidence>
<evidence type="ECO:0000313" key="10">
    <source>
        <dbReference type="Proteomes" id="UP000823486"/>
    </source>
</evidence>
<accession>A0ABS2QEI5</accession>
<dbReference type="Gene3D" id="3.20.20.30">
    <property type="entry name" value="Luciferase-like domain"/>
    <property type="match status" value="1"/>
</dbReference>
<dbReference type="CDD" id="cd01094">
    <property type="entry name" value="Alkanesulfonate_monoxygenase"/>
    <property type="match status" value="1"/>
</dbReference>
<keyword evidence="4 7" id="KW-0288">FMN</keyword>
<dbReference type="InterPro" id="IPR050172">
    <property type="entry name" value="SsuD_RutA_monooxygenase"/>
</dbReference>
<name>A0ABS2QEI5_9BACI</name>
<comment type="caution">
    <text evidence="9">The sequence shown here is derived from an EMBL/GenBank/DDBJ whole genome shotgun (WGS) entry which is preliminary data.</text>
</comment>
<dbReference type="NCBIfam" id="TIGR03565">
    <property type="entry name" value="alk_sulf_monoox"/>
    <property type="match status" value="1"/>
</dbReference>
<dbReference type="RefSeq" id="WP_204539340.1">
    <property type="nucleotide sequence ID" value="NZ_JAFBFI010000003.1"/>
</dbReference>
<protein>
    <recommendedName>
        <fullName evidence="2 7">Alkanesulfonate monooxygenase</fullName>
        <ecNumber evidence="2 7">1.14.14.5</ecNumber>
    </recommendedName>
    <alternativeName>
        <fullName evidence="7">FMNH2-dependent aliphatic sulfonate monooxygenase</fullName>
    </alternativeName>
</protein>
<evidence type="ECO:0000256" key="2">
    <source>
        <dbReference type="ARBA" id="ARBA00012113"/>
    </source>
</evidence>
<comment type="catalytic activity">
    <reaction evidence="7">
        <text>an alkanesulfonate + FMNH2 + O2 = an aldehyde + FMN + sulfite + H2O + 2 H(+)</text>
        <dbReference type="Rhea" id="RHEA:23064"/>
        <dbReference type="ChEBI" id="CHEBI:15377"/>
        <dbReference type="ChEBI" id="CHEBI:15378"/>
        <dbReference type="ChEBI" id="CHEBI:15379"/>
        <dbReference type="ChEBI" id="CHEBI:17359"/>
        <dbReference type="ChEBI" id="CHEBI:17478"/>
        <dbReference type="ChEBI" id="CHEBI:57618"/>
        <dbReference type="ChEBI" id="CHEBI:58210"/>
        <dbReference type="ChEBI" id="CHEBI:134249"/>
        <dbReference type="EC" id="1.14.14.5"/>
    </reaction>
</comment>
<evidence type="ECO:0000256" key="7">
    <source>
        <dbReference type="HAMAP-Rule" id="MF_01229"/>
    </source>
</evidence>
<dbReference type="SUPFAM" id="SSF51679">
    <property type="entry name" value="Bacterial luciferase-like"/>
    <property type="match status" value="1"/>
</dbReference>